<protein>
    <submittedName>
        <fullName evidence="2">Uncharacterized protein</fullName>
    </submittedName>
</protein>
<evidence type="ECO:0000256" key="1">
    <source>
        <dbReference type="SAM" id="Phobius"/>
    </source>
</evidence>
<dbReference type="Proteomes" id="UP001196413">
    <property type="component" value="Unassembled WGS sequence"/>
</dbReference>
<dbReference type="EMBL" id="JAHQIW010000233">
    <property type="protein sequence ID" value="KAJ1346859.1"/>
    <property type="molecule type" value="Genomic_DNA"/>
</dbReference>
<keyword evidence="1" id="KW-0472">Membrane</keyword>
<sequence>MIAGHVPIEYQVFYIVIPAISIIGNGFIVYVTMKANARLLRDHGRLDFCHAIAYRDGHLQHRSCGNRLDL</sequence>
<dbReference type="AlphaFoldDB" id="A0AAD5MMM3"/>
<comment type="caution">
    <text evidence="2">The sequence shown here is derived from an EMBL/GenBank/DDBJ whole genome shotgun (WGS) entry which is preliminary data.</text>
</comment>
<evidence type="ECO:0000313" key="2">
    <source>
        <dbReference type="EMBL" id="KAJ1346859.1"/>
    </source>
</evidence>
<reference evidence="2" key="1">
    <citation type="submission" date="2021-06" db="EMBL/GenBank/DDBJ databases">
        <title>Parelaphostrongylus tenuis whole genome reference sequence.</title>
        <authorList>
            <person name="Garwood T.J."/>
            <person name="Larsen P.A."/>
            <person name="Fountain-Jones N.M."/>
            <person name="Garbe J.R."/>
            <person name="Macchietto M.G."/>
            <person name="Kania S.A."/>
            <person name="Gerhold R.W."/>
            <person name="Richards J.E."/>
            <person name="Wolf T.M."/>
        </authorList>
    </citation>
    <scope>NUCLEOTIDE SEQUENCE</scope>
    <source>
        <strain evidence="2">MNPRO001-30</strain>
        <tissue evidence="2">Meninges</tissue>
    </source>
</reference>
<keyword evidence="1" id="KW-1133">Transmembrane helix</keyword>
<evidence type="ECO:0000313" key="3">
    <source>
        <dbReference type="Proteomes" id="UP001196413"/>
    </source>
</evidence>
<name>A0AAD5MMM3_PARTN</name>
<feature type="transmembrane region" description="Helical" evidence="1">
    <location>
        <begin position="12"/>
        <end position="31"/>
    </location>
</feature>
<accession>A0AAD5MMM3</accession>
<organism evidence="2 3">
    <name type="scientific">Parelaphostrongylus tenuis</name>
    <name type="common">Meningeal worm</name>
    <dbReference type="NCBI Taxonomy" id="148309"/>
    <lineage>
        <taxon>Eukaryota</taxon>
        <taxon>Metazoa</taxon>
        <taxon>Ecdysozoa</taxon>
        <taxon>Nematoda</taxon>
        <taxon>Chromadorea</taxon>
        <taxon>Rhabditida</taxon>
        <taxon>Rhabditina</taxon>
        <taxon>Rhabditomorpha</taxon>
        <taxon>Strongyloidea</taxon>
        <taxon>Metastrongylidae</taxon>
        <taxon>Parelaphostrongylus</taxon>
    </lineage>
</organism>
<keyword evidence="1" id="KW-0812">Transmembrane</keyword>
<keyword evidence="3" id="KW-1185">Reference proteome</keyword>
<gene>
    <name evidence="2" type="ORF">KIN20_001775</name>
</gene>
<proteinExistence type="predicted"/>